<reference evidence="8" key="1">
    <citation type="submission" date="2016-05" db="EMBL/GenBank/DDBJ databases">
        <title>Draft genome of Corynebacterium afermentans subsp. afermentans LCDC 88199T.</title>
        <authorList>
            <person name="Bernier A.-M."/>
            <person name="Bernard K."/>
        </authorList>
    </citation>
    <scope>NUCLEOTIDE SEQUENCE [LARGE SCALE GENOMIC DNA]</scope>
    <source>
        <strain evidence="8">NML04-0072</strain>
    </source>
</reference>
<proteinExistence type="inferred from homology"/>
<keyword evidence="4 6" id="KW-1133">Transmembrane helix</keyword>
<dbReference type="RefSeq" id="WP_064088176.1">
    <property type="nucleotide sequence ID" value="NZ_JAWFMW010000002.1"/>
</dbReference>
<dbReference type="GO" id="GO:0005315">
    <property type="term" value="F:phosphate transmembrane transporter activity"/>
    <property type="evidence" value="ECO:0007669"/>
    <property type="project" value="InterPro"/>
</dbReference>
<dbReference type="STRING" id="539.A7P85_03015"/>
<feature type="transmembrane region" description="Helical" evidence="6">
    <location>
        <begin position="12"/>
        <end position="30"/>
    </location>
</feature>
<feature type="transmembrane region" description="Helical" evidence="6">
    <location>
        <begin position="185"/>
        <end position="203"/>
    </location>
</feature>
<evidence type="ECO:0000256" key="2">
    <source>
        <dbReference type="ARBA" id="ARBA00022448"/>
    </source>
</evidence>
<comment type="similarity">
    <text evidence="6">Belongs to the inorganic phosphate transporter (PiT) (TC 2.A.20) family.</text>
</comment>
<dbReference type="Pfam" id="PF01384">
    <property type="entry name" value="PHO4"/>
    <property type="match status" value="1"/>
</dbReference>
<protein>
    <recommendedName>
        <fullName evidence="6">Phosphate transporter</fullName>
    </recommendedName>
</protein>
<keyword evidence="3 6" id="KW-0812">Transmembrane</keyword>
<dbReference type="InterPro" id="IPR001204">
    <property type="entry name" value="Phos_transporter"/>
</dbReference>
<feature type="transmembrane region" description="Helical" evidence="6">
    <location>
        <begin position="417"/>
        <end position="436"/>
    </location>
</feature>
<accession>A0A1A9RCN0</accession>
<evidence type="ECO:0000313" key="7">
    <source>
        <dbReference type="EMBL" id="OAM16219.1"/>
    </source>
</evidence>
<keyword evidence="2 6" id="KW-0813">Transport</keyword>
<evidence type="ECO:0000256" key="3">
    <source>
        <dbReference type="ARBA" id="ARBA00022692"/>
    </source>
</evidence>
<keyword evidence="6" id="KW-0592">Phosphate transport</keyword>
<comment type="subcellular location">
    <subcellularLocation>
        <location evidence="1 6">Membrane</location>
        <topology evidence="1 6">Multi-pass membrane protein</topology>
    </subcellularLocation>
</comment>
<feature type="transmembrane region" description="Helical" evidence="6">
    <location>
        <begin position="42"/>
        <end position="60"/>
    </location>
</feature>
<feature type="transmembrane region" description="Helical" evidence="6">
    <location>
        <begin position="295"/>
        <end position="316"/>
    </location>
</feature>
<sequence length="526" mass="56280">MAGSSASLRLKSVNFLGMALLFGVSCYFIYWGLGYIQHHHSALFILAALFGIFMAFNIGGNDVANSFGTSVGAGTLSIPQALAVAAVFEVSGAMLAGGGVTDTIRNGIVDLGSMSLEPVQFVYIMMAALAAASLWLLFASQKGLPVSTTHSIIGGIVGAAMVLGFYNSGLAGLNMVRWEKIGEIAISWVLSPLLGGVTSYLVFKNIKTYILGYNVASSRHVQRLRKQKLAYKKEHKTRFEQMSELQQMAYTATIVRDAQLYNEGNYQPEELVSDYYRGLHEIDCRKDEINAFRALRLWVPLAGAVGGMVMAAMLLFKGLKHLNLGLSTMDNLLIVGMVGAVLWMGTFAYARTLKTGANLDRATFIMFSWLQVFTACCFAFSHGSNDIANAIGPFAAIMDVLRSGTIGSSGDIPPITMLTFGVSLVVGLWFIGREVIATVGENLAKMHPSSGFVAELSAATVVMLASALGLPVSSTHILVGAVLGIGLVNRNANWRLMKPIALAWVITVPAAGLLASICFIVLNAVF</sequence>
<comment type="caution">
    <text evidence="7">The sequence shown here is derived from an EMBL/GenBank/DDBJ whole genome shotgun (WGS) entry which is preliminary data.</text>
</comment>
<evidence type="ECO:0000256" key="4">
    <source>
        <dbReference type="ARBA" id="ARBA00022989"/>
    </source>
</evidence>
<feature type="transmembrane region" description="Helical" evidence="6">
    <location>
        <begin position="362"/>
        <end position="381"/>
    </location>
</feature>
<organism evidence="7 8">
    <name type="scientific">Eikenella corrodens</name>
    <dbReference type="NCBI Taxonomy" id="539"/>
    <lineage>
        <taxon>Bacteria</taxon>
        <taxon>Pseudomonadati</taxon>
        <taxon>Pseudomonadota</taxon>
        <taxon>Betaproteobacteria</taxon>
        <taxon>Neisseriales</taxon>
        <taxon>Neisseriaceae</taxon>
        <taxon>Eikenella</taxon>
    </lineage>
</organism>
<dbReference type="AlphaFoldDB" id="A0A1A9RCN0"/>
<dbReference type="PANTHER" id="PTHR11101">
    <property type="entry name" value="PHOSPHATE TRANSPORTER"/>
    <property type="match status" value="1"/>
</dbReference>
<feature type="transmembrane region" description="Helical" evidence="6">
    <location>
        <begin position="500"/>
        <end position="522"/>
    </location>
</feature>
<gene>
    <name evidence="7" type="ORF">A7P90_11070</name>
</gene>
<feature type="transmembrane region" description="Helical" evidence="6">
    <location>
        <begin position="456"/>
        <end position="488"/>
    </location>
</feature>
<dbReference type="EMBL" id="LXSG01000041">
    <property type="protein sequence ID" value="OAM16219.1"/>
    <property type="molecule type" value="Genomic_DNA"/>
</dbReference>
<dbReference type="PANTHER" id="PTHR11101:SF80">
    <property type="entry name" value="PHOSPHATE TRANSPORTER"/>
    <property type="match status" value="1"/>
</dbReference>
<feature type="transmembrane region" description="Helical" evidence="6">
    <location>
        <begin position="121"/>
        <end position="140"/>
    </location>
</feature>
<dbReference type="OrthoDB" id="9779554at2"/>
<dbReference type="GO" id="GO:0035435">
    <property type="term" value="P:phosphate ion transmembrane transport"/>
    <property type="evidence" value="ECO:0007669"/>
    <property type="project" value="TreeGrafter"/>
</dbReference>
<evidence type="ECO:0000256" key="1">
    <source>
        <dbReference type="ARBA" id="ARBA00004141"/>
    </source>
</evidence>
<keyword evidence="5 6" id="KW-0472">Membrane</keyword>
<name>A0A1A9RCN0_EIKCO</name>
<evidence type="ECO:0000256" key="5">
    <source>
        <dbReference type="ARBA" id="ARBA00023136"/>
    </source>
</evidence>
<dbReference type="GO" id="GO:0016020">
    <property type="term" value="C:membrane"/>
    <property type="evidence" value="ECO:0007669"/>
    <property type="project" value="UniProtKB-SubCell"/>
</dbReference>
<evidence type="ECO:0000256" key="6">
    <source>
        <dbReference type="RuleBase" id="RU363058"/>
    </source>
</evidence>
<evidence type="ECO:0000313" key="8">
    <source>
        <dbReference type="Proteomes" id="UP000077589"/>
    </source>
</evidence>
<feature type="transmembrane region" description="Helical" evidence="6">
    <location>
        <begin position="331"/>
        <end position="350"/>
    </location>
</feature>
<feature type="transmembrane region" description="Helical" evidence="6">
    <location>
        <begin position="152"/>
        <end position="173"/>
    </location>
</feature>
<dbReference type="Proteomes" id="UP000077589">
    <property type="component" value="Unassembled WGS sequence"/>
</dbReference>